<dbReference type="Pfam" id="PF25273">
    <property type="entry name" value="DUF7869"/>
    <property type="match status" value="1"/>
</dbReference>
<keyword evidence="2" id="KW-0808">Transferase</keyword>
<dbReference type="EMBL" id="CAXAMM010016980">
    <property type="protein sequence ID" value="CAK9040165.1"/>
    <property type="molecule type" value="Genomic_DNA"/>
</dbReference>
<gene>
    <name evidence="2" type="ORF">SCF082_LOCUS23411</name>
</gene>
<reference evidence="2 3" key="1">
    <citation type="submission" date="2024-02" db="EMBL/GenBank/DDBJ databases">
        <authorList>
            <person name="Chen Y."/>
            <person name="Shah S."/>
            <person name="Dougan E. K."/>
            <person name="Thang M."/>
            <person name="Chan C."/>
        </authorList>
    </citation>
    <scope>NUCLEOTIDE SEQUENCE [LARGE SCALE GENOMIC DNA]</scope>
</reference>
<name>A0ABP0LLZ6_9DINO</name>
<evidence type="ECO:0000259" key="1">
    <source>
        <dbReference type="Pfam" id="PF25273"/>
    </source>
</evidence>
<dbReference type="InterPro" id="IPR057191">
    <property type="entry name" value="DUF7869"/>
</dbReference>
<keyword evidence="3" id="KW-1185">Reference proteome</keyword>
<dbReference type="PANTHER" id="PTHR33153">
    <property type="entry name" value="MYND-TYPE DOMAIN-CONTAINING PROTEIN"/>
    <property type="match status" value="1"/>
</dbReference>
<dbReference type="GO" id="GO:0032259">
    <property type="term" value="P:methylation"/>
    <property type="evidence" value="ECO:0007669"/>
    <property type="project" value="UniProtKB-KW"/>
</dbReference>
<evidence type="ECO:0000313" key="2">
    <source>
        <dbReference type="EMBL" id="CAK9040165.1"/>
    </source>
</evidence>
<protein>
    <submittedName>
        <fullName evidence="2">Modification methylase ScrFIA</fullName>
    </submittedName>
</protein>
<organism evidence="2 3">
    <name type="scientific">Durusdinium trenchii</name>
    <dbReference type="NCBI Taxonomy" id="1381693"/>
    <lineage>
        <taxon>Eukaryota</taxon>
        <taxon>Sar</taxon>
        <taxon>Alveolata</taxon>
        <taxon>Dinophyceae</taxon>
        <taxon>Suessiales</taxon>
        <taxon>Symbiodiniaceae</taxon>
        <taxon>Durusdinium</taxon>
    </lineage>
</organism>
<sequence length="443" mass="50648">MFGQWLRSTGVNGNEVHGLIKDSPKDRSHAQSLFDRSICASAFCRLIGIGHARFHKLKTASATGNVPVDGRFTKGVKRKAAPSENRQLVFEYLEEIYQSIAEPMPEVSEPGVMRHMAFRRRRGKRPKVASKQAKLDKSQRQKMKLLPPGTFTDYLNLLQVWTESYSEKLAIRPESQHKQCSVCVRHKAILRGLGEDRAGRTAQMAMYTRHLERQYRDRSEYWALRAQARMGQLLPNGEFTLNCIVDGLDHGKMRFPRTSCLCSKDYSSFVRPALDLTAAICHGRSVHLMASQPFICKDSSLTADITMHVLHTASLQVDLRSCAFHLQADNTVRETKNNTTLRLLSILVSSHRLKRACLNCRQSGHSHEDVDAFLALVANRIQASKEILDQREFCQNLSEWLADKSIRKYEDRRQVHLISAVRDWTLCQELPQIRLWSLCNFDK</sequence>
<feature type="domain" description="DUF7869" evidence="1">
    <location>
        <begin position="275"/>
        <end position="401"/>
    </location>
</feature>
<dbReference type="PANTHER" id="PTHR33153:SF3">
    <property type="entry name" value="TRAFFICKING PROTEIN PARTICLE COMPLEX SUBUNIT 11 DOMAIN-CONTAINING PROTEIN"/>
    <property type="match status" value="1"/>
</dbReference>
<dbReference type="Proteomes" id="UP001642464">
    <property type="component" value="Unassembled WGS sequence"/>
</dbReference>
<dbReference type="GO" id="GO:0008168">
    <property type="term" value="F:methyltransferase activity"/>
    <property type="evidence" value="ECO:0007669"/>
    <property type="project" value="UniProtKB-KW"/>
</dbReference>
<evidence type="ECO:0000313" key="3">
    <source>
        <dbReference type="Proteomes" id="UP001642464"/>
    </source>
</evidence>
<comment type="caution">
    <text evidence="2">The sequence shown here is derived from an EMBL/GenBank/DDBJ whole genome shotgun (WGS) entry which is preliminary data.</text>
</comment>
<proteinExistence type="predicted"/>
<accession>A0ABP0LLZ6</accession>
<keyword evidence="2" id="KW-0489">Methyltransferase</keyword>